<gene>
    <name evidence="1" type="ORF">NKR19_g2043</name>
</gene>
<proteinExistence type="predicted"/>
<dbReference type="SUPFAM" id="SSF52540">
    <property type="entry name" value="P-loop containing nucleoside triphosphate hydrolases"/>
    <property type="match status" value="1"/>
</dbReference>
<keyword evidence="2" id="KW-1185">Reference proteome</keyword>
<dbReference type="Gene3D" id="3.40.50.300">
    <property type="entry name" value="P-loop containing nucleotide triphosphate hydrolases"/>
    <property type="match status" value="1"/>
</dbReference>
<evidence type="ECO:0000313" key="1">
    <source>
        <dbReference type="EMBL" id="KAJ9161662.1"/>
    </source>
</evidence>
<reference evidence="1" key="1">
    <citation type="submission" date="2022-07" db="EMBL/GenBank/DDBJ databases">
        <title>Fungi with potential for degradation of polypropylene.</title>
        <authorList>
            <person name="Gostincar C."/>
        </authorList>
    </citation>
    <scope>NUCLEOTIDE SEQUENCE</scope>
    <source>
        <strain evidence="1">EXF-13287</strain>
    </source>
</reference>
<accession>A0AA38VNG4</accession>
<evidence type="ECO:0008006" key="3">
    <source>
        <dbReference type="Google" id="ProtNLM"/>
    </source>
</evidence>
<organism evidence="1 2">
    <name type="scientific">Coniochaeta hoffmannii</name>
    <dbReference type="NCBI Taxonomy" id="91930"/>
    <lineage>
        <taxon>Eukaryota</taxon>
        <taxon>Fungi</taxon>
        <taxon>Dikarya</taxon>
        <taxon>Ascomycota</taxon>
        <taxon>Pezizomycotina</taxon>
        <taxon>Sordariomycetes</taxon>
        <taxon>Sordariomycetidae</taxon>
        <taxon>Coniochaetales</taxon>
        <taxon>Coniochaetaceae</taxon>
        <taxon>Coniochaeta</taxon>
    </lineage>
</organism>
<comment type="caution">
    <text evidence="1">The sequence shown here is derived from an EMBL/GenBank/DDBJ whole genome shotgun (WGS) entry which is preliminary data.</text>
</comment>
<evidence type="ECO:0000313" key="2">
    <source>
        <dbReference type="Proteomes" id="UP001174691"/>
    </source>
</evidence>
<dbReference type="Proteomes" id="UP001174691">
    <property type="component" value="Unassembled WGS sequence"/>
</dbReference>
<sequence>MIHEIRAVSLDGLRQRCFIAVSQDPLLLSNETLRFNLDPGISVHDNVLTTALTTAGPWSHFCDGTATHVSGATFSRFGEHPVLDRKPSLLRGLVGGAMPAVQGVCRALVKASSLPRDSGAKAVVLLDEVALSLDVAHRVRIHHIIDVEFTEKGLTVVVVAHRLVSPDPR</sequence>
<dbReference type="AlphaFoldDB" id="A0AA38VNG4"/>
<dbReference type="EMBL" id="JANBVN010000020">
    <property type="protein sequence ID" value="KAJ9161662.1"/>
    <property type="molecule type" value="Genomic_DNA"/>
</dbReference>
<dbReference type="InterPro" id="IPR027417">
    <property type="entry name" value="P-loop_NTPase"/>
</dbReference>
<name>A0AA38VNG4_9PEZI</name>
<protein>
    <recommendedName>
        <fullName evidence="3">P-loop containing nucleoside triphosphate hydrolase protein</fullName>
    </recommendedName>
</protein>